<dbReference type="Proteomes" id="UP000791440">
    <property type="component" value="Unassembled WGS sequence"/>
</dbReference>
<name>A0A921YY99_MANSE</name>
<protein>
    <recommendedName>
        <fullName evidence="3">TIL domain-containing protein</fullName>
    </recommendedName>
</protein>
<gene>
    <name evidence="4" type="ORF">O3G_MSEX004992</name>
</gene>
<evidence type="ECO:0000256" key="2">
    <source>
        <dbReference type="SAM" id="SignalP"/>
    </source>
</evidence>
<accession>A0A921YY99</accession>
<dbReference type="InterPro" id="IPR002919">
    <property type="entry name" value="TIL_dom"/>
</dbReference>
<feature type="domain" description="TIL" evidence="3">
    <location>
        <begin position="162"/>
        <end position="214"/>
    </location>
</feature>
<keyword evidence="5" id="KW-1185">Reference proteome</keyword>
<evidence type="ECO:0000313" key="5">
    <source>
        <dbReference type="Proteomes" id="UP000791440"/>
    </source>
</evidence>
<dbReference type="PANTHER" id="PTHR23259">
    <property type="entry name" value="RIDDLE"/>
    <property type="match status" value="1"/>
</dbReference>
<evidence type="ECO:0000313" key="4">
    <source>
        <dbReference type="EMBL" id="KAG6447521.1"/>
    </source>
</evidence>
<dbReference type="InterPro" id="IPR051368">
    <property type="entry name" value="SerProtInhib-TIL_Domain"/>
</dbReference>
<dbReference type="Pfam" id="PF01826">
    <property type="entry name" value="TIL"/>
    <property type="match status" value="3"/>
</dbReference>
<organism evidence="4 5">
    <name type="scientific">Manduca sexta</name>
    <name type="common">Tobacco hawkmoth</name>
    <name type="synonym">Tobacco hornworm</name>
    <dbReference type="NCBI Taxonomy" id="7130"/>
    <lineage>
        <taxon>Eukaryota</taxon>
        <taxon>Metazoa</taxon>
        <taxon>Ecdysozoa</taxon>
        <taxon>Arthropoda</taxon>
        <taxon>Hexapoda</taxon>
        <taxon>Insecta</taxon>
        <taxon>Pterygota</taxon>
        <taxon>Neoptera</taxon>
        <taxon>Endopterygota</taxon>
        <taxon>Lepidoptera</taxon>
        <taxon>Glossata</taxon>
        <taxon>Ditrysia</taxon>
        <taxon>Bombycoidea</taxon>
        <taxon>Sphingidae</taxon>
        <taxon>Sphinginae</taxon>
        <taxon>Sphingini</taxon>
        <taxon>Manduca</taxon>
    </lineage>
</organism>
<dbReference type="PANTHER" id="PTHR23259:SF70">
    <property type="entry name" value="ACCESSORY GLAND PROTEIN ACP62F-RELATED"/>
    <property type="match status" value="1"/>
</dbReference>
<feature type="signal peptide" evidence="2">
    <location>
        <begin position="1"/>
        <end position="18"/>
    </location>
</feature>
<keyword evidence="1" id="KW-1015">Disulfide bond</keyword>
<sequence length="284" mass="31123">MEARILLLCLLSVVFVGAELVQVGMMCGSNERLLECGCPKTCRDPVPECKGVCRPGCYCEDGQVRNATGHCVKLADCPPHSYIPQPIPYRIMCGPLQRYRSCETCEKTCSNPNPPCPMPCKKGCFCDPGYVRAPSGDCVKLNECPKAEVTLGGAHDPTVEDCASDEEFLSCGWCEPSCSDPAPICPVGVCTRGCLCRPPLLRHRSGHCVQEKDCLPHKCTEPNEEYVCRYGCEPRCDRPTCTVRPRRCALGCHCRLGYLRDITTGLCVTSDNCTRSDAVISVRN</sequence>
<feature type="domain" description="TIL" evidence="3">
    <location>
        <begin position="93"/>
        <end position="144"/>
    </location>
</feature>
<evidence type="ECO:0000256" key="1">
    <source>
        <dbReference type="ARBA" id="ARBA00023157"/>
    </source>
</evidence>
<comment type="caution">
    <text evidence="4">The sequence shown here is derived from an EMBL/GenBank/DDBJ whole genome shotgun (WGS) entry which is preliminary data.</text>
</comment>
<evidence type="ECO:0000259" key="3">
    <source>
        <dbReference type="Pfam" id="PF01826"/>
    </source>
</evidence>
<reference evidence="4" key="2">
    <citation type="submission" date="2020-12" db="EMBL/GenBank/DDBJ databases">
        <authorList>
            <person name="Kanost M."/>
        </authorList>
    </citation>
    <scope>NUCLEOTIDE SEQUENCE</scope>
</reference>
<reference evidence="4" key="1">
    <citation type="journal article" date="2016" name="Insect Biochem. Mol. Biol.">
        <title>Multifaceted biological insights from a draft genome sequence of the tobacco hornworm moth, Manduca sexta.</title>
        <authorList>
            <person name="Kanost M.R."/>
            <person name="Arrese E.L."/>
            <person name="Cao X."/>
            <person name="Chen Y.R."/>
            <person name="Chellapilla S."/>
            <person name="Goldsmith M.R."/>
            <person name="Grosse-Wilde E."/>
            <person name="Heckel D.G."/>
            <person name="Herndon N."/>
            <person name="Jiang H."/>
            <person name="Papanicolaou A."/>
            <person name="Qu J."/>
            <person name="Soulages J.L."/>
            <person name="Vogel H."/>
            <person name="Walters J."/>
            <person name="Waterhouse R.M."/>
            <person name="Ahn S.J."/>
            <person name="Almeida F.C."/>
            <person name="An C."/>
            <person name="Aqrawi P."/>
            <person name="Bretschneider A."/>
            <person name="Bryant W.B."/>
            <person name="Bucks S."/>
            <person name="Chao H."/>
            <person name="Chevignon G."/>
            <person name="Christen J.M."/>
            <person name="Clarke D.F."/>
            <person name="Dittmer N.T."/>
            <person name="Ferguson L.C.F."/>
            <person name="Garavelou S."/>
            <person name="Gordon K.H.J."/>
            <person name="Gunaratna R.T."/>
            <person name="Han Y."/>
            <person name="Hauser F."/>
            <person name="He Y."/>
            <person name="Heidel-Fischer H."/>
            <person name="Hirsh A."/>
            <person name="Hu Y."/>
            <person name="Jiang H."/>
            <person name="Kalra D."/>
            <person name="Klinner C."/>
            <person name="Konig C."/>
            <person name="Kovar C."/>
            <person name="Kroll A.R."/>
            <person name="Kuwar S.S."/>
            <person name="Lee S.L."/>
            <person name="Lehman R."/>
            <person name="Li K."/>
            <person name="Li Z."/>
            <person name="Liang H."/>
            <person name="Lovelace S."/>
            <person name="Lu Z."/>
            <person name="Mansfield J.H."/>
            <person name="McCulloch K.J."/>
            <person name="Mathew T."/>
            <person name="Morton B."/>
            <person name="Muzny D.M."/>
            <person name="Neunemann D."/>
            <person name="Ongeri F."/>
            <person name="Pauchet Y."/>
            <person name="Pu L.L."/>
            <person name="Pyrousis I."/>
            <person name="Rao X.J."/>
            <person name="Redding A."/>
            <person name="Roesel C."/>
            <person name="Sanchez-Gracia A."/>
            <person name="Schaack S."/>
            <person name="Shukla A."/>
            <person name="Tetreau G."/>
            <person name="Wang Y."/>
            <person name="Xiong G.H."/>
            <person name="Traut W."/>
            <person name="Walsh T.K."/>
            <person name="Worley K.C."/>
            <person name="Wu D."/>
            <person name="Wu W."/>
            <person name="Wu Y.Q."/>
            <person name="Zhang X."/>
            <person name="Zou Z."/>
            <person name="Zucker H."/>
            <person name="Briscoe A.D."/>
            <person name="Burmester T."/>
            <person name="Clem R.J."/>
            <person name="Feyereisen R."/>
            <person name="Grimmelikhuijzen C.J.P."/>
            <person name="Hamodrakas S.J."/>
            <person name="Hansson B.S."/>
            <person name="Huguet E."/>
            <person name="Jermiin L.S."/>
            <person name="Lan Q."/>
            <person name="Lehman H.K."/>
            <person name="Lorenzen M."/>
            <person name="Merzendorfer H."/>
            <person name="Michalopoulos I."/>
            <person name="Morton D.B."/>
            <person name="Muthukrishnan S."/>
            <person name="Oakeshott J.G."/>
            <person name="Palmer W."/>
            <person name="Park Y."/>
            <person name="Passarelli A.L."/>
            <person name="Rozas J."/>
            <person name="Schwartz L.M."/>
            <person name="Smith W."/>
            <person name="Southgate A."/>
            <person name="Vilcinskas A."/>
            <person name="Vogt R."/>
            <person name="Wang P."/>
            <person name="Werren J."/>
            <person name="Yu X.Q."/>
            <person name="Zhou J.J."/>
            <person name="Brown S.J."/>
            <person name="Scherer S.E."/>
            <person name="Richards S."/>
            <person name="Blissard G.W."/>
        </authorList>
    </citation>
    <scope>NUCLEOTIDE SEQUENCE</scope>
</reference>
<dbReference type="CDD" id="cd19941">
    <property type="entry name" value="TIL"/>
    <property type="match status" value="3"/>
</dbReference>
<feature type="chain" id="PRO_5037295685" description="TIL domain-containing protein" evidence="2">
    <location>
        <begin position="19"/>
        <end position="284"/>
    </location>
</feature>
<feature type="domain" description="TIL" evidence="3">
    <location>
        <begin position="27"/>
        <end position="77"/>
    </location>
</feature>
<keyword evidence="2" id="KW-0732">Signal</keyword>
<proteinExistence type="predicted"/>
<dbReference type="AlphaFoldDB" id="A0A921YY99"/>
<dbReference type="EMBL" id="JH668345">
    <property type="protein sequence ID" value="KAG6447521.1"/>
    <property type="molecule type" value="Genomic_DNA"/>
</dbReference>